<evidence type="ECO:0000313" key="3">
    <source>
        <dbReference type="EMBL" id="SZF03480.1"/>
    </source>
</evidence>
<proteinExistence type="inferred from homology"/>
<dbReference type="Gene3D" id="3.90.190.10">
    <property type="entry name" value="Protein tyrosine phosphatase superfamily"/>
    <property type="match status" value="1"/>
</dbReference>
<evidence type="ECO:0000259" key="2">
    <source>
        <dbReference type="PROSITE" id="PS50056"/>
    </source>
</evidence>
<dbReference type="EMBL" id="UNSH01000051">
    <property type="protein sequence ID" value="SZF03480.1"/>
    <property type="molecule type" value="Genomic_DNA"/>
</dbReference>
<dbReference type="Pfam" id="PF00782">
    <property type="entry name" value="DSPc"/>
    <property type="match status" value="1"/>
</dbReference>
<sequence>MEETLRPESSALSEKFGYKSLESQIQHHSKLLSEYDVSWIYKNRPESDMIHVSQVVGAARTGEFSWRAPSPPHIHIPQIPEEYAPRLSTLSGTIHNEEPYKGVLEAISRNIILSQPVREWKYEWRRQAQQILPFLYLGPSAAARNVESLRREGITMLLAIRDNSTAQAQLLNGAKVAESLGIESASIDVAGHMGLIAAFPVAVERINEHVTRLYKESQHSRAGKVLVSCESGNERSAAVVIAYMMTTYGLDMVAAIQYVQSQRFCVSFDDTLKHLLFSYMGILNAQKEVMFVNSQNLMQSMDRMTPVKRQRCEIADDNGDINMGLDNDEERFMSRASLYPFQ</sequence>
<dbReference type="InterPro" id="IPR052449">
    <property type="entry name" value="STYX-Interacting_Phosphatase"/>
</dbReference>
<dbReference type="SMART" id="SM00195">
    <property type="entry name" value="DSPc"/>
    <property type="match status" value="1"/>
</dbReference>
<dbReference type="GO" id="GO:0070372">
    <property type="term" value="P:regulation of ERK1 and ERK2 cascade"/>
    <property type="evidence" value="ECO:0007669"/>
    <property type="project" value="TreeGrafter"/>
</dbReference>
<accession>A0A383UVU7</accession>
<organism evidence="3 4">
    <name type="scientific">Blumeria hordei</name>
    <name type="common">Barley powdery mildew</name>
    <name type="synonym">Blumeria graminis f. sp. hordei</name>
    <dbReference type="NCBI Taxonomy" id="2867405"/>
    <lineage>
        <taxon>Eukaryota</taxon>
        <taxon>Fungi</taxon>
        <taxon>Dikarya</taxon>
        <taxon>Ascomycota</taxon>
        <taxon>Pezizomycotina</taxon>
        <taxon>Leotiomycetes</taxon>
        <taxon>Erysiphales</taxon>
        <taxon>Erysiphaceae</taxon>
        <taxon>Blumeria</taxon>
    </lineage>
</organism>
<dbReference type="SUPFAM" id="SSF52799">
    <property type="entry name" value="(Phosphotyrosine protein) phosphatases II"/>
    <property type="match status" value="1"/>
</dbReference>
<feature type="domain" description="Tyrosine specific protein phosphatases" evidence="2">
    <location>
        <begin position="204"/>
        <end position="263"/>
    </location>
</feature>
<comment type="similarity">
    <text evidence="1">Belongs to the protein-tyrosine phosphatase family. Non-receptor class subfamily.</text>
</comment>
<gene>
    <name evidence="3" type="ORF">BLGHR1_14272</name>
</gene>
<dbReference type="InterPro" id="IPR029021">
    <property type="entry name" value="Prot-tyrosine_phosphatase-like"/>
</dbReference>
<dbReference type="GO" id="GO:0005737">
    <property type="term" value="C:cytoplasm"/>
    <property type="evidence" value="ECO:0007669"/>
    <property type="project" value="TreeGrafter"/>
</dbReference>
<dbReference type="GO" id="GO:1990444">
    <property type="term" value="F:F-box domain binding"/>
    <property type="evidence" value="ECO:0007669"/>
    <property type="project" value="TreeGrafter"/>
</dbReference>
<evidence type="ECO:0000256" key="1">
    <source>
        <dbReference type="ARBA" id="ARBA00009649"/>
    </source>
</evidence>
<dbReference type="AlphaFoldDB" id="A0A383UVU7"/>
<protein>
    <recommendedName>
        <fullName evidence="2">Tyrosine specific protein phosphatases domain-containing protein</fullName>
    </recommendedName>
</protein>
<dbReference type="InterPro" id="IPR000387">
    <property type="entry name" value="Tyr_Pase_dom"/>
</dbReference>
<dbReference type="GO" id="GO:0062026">
    <property type="term" value="P:negative regulation of SCF-dependent proteasomal ubiquitin-dependent catabolic process"/>
    <property type="evidence" value="ECO:0007669"/>
    <property type="project" value="TreeGrafter"/>
</dbReference>
<dbReference type="GO" id="GO:0005654">
    <property type="term" value="C:nucleoplasm"/>
    <property type="evidence" value="ECO:0007669"/>
    <property type="project" value="TreeGrafter"/>
</dbReference>
<dbReference type="InterPro" id="IPR000340">
    <property type="entry name" value="Dual-sp_phosphatase_cat-dom"/>
</dbReference>
<evidence type="ECO:0000313" key="4">
    <source>
        <dbReference type="Proteomes" id="UP000275772"/>
    </source>
</evidence>
<dbReference type="VEuPathDB" id="FungiDB:BLGHR1_14272"/>
<dbReference type="CDD" id="cd14498">
    <property type="entry name" value="DSP"/>
    <property type="match status" value="1"/>
</dbReference>
<dbReference type="PANTHER" id="PTHR46588">
    <property type="entry name" value="SERINE/THREONINE/TYROSINE-INTERACTING PROTEIN"/>
    <property type="match status" value="1"/>
</dbReference>
<dbReference type="PANTHER" id="PTHR46588:SF1">
    <property type="entry name" value="SERINE_THREONINE_TYROSINE-INTERACTING PROTEIN"/>
    <property type="match status" value="1"/>
</dbReference>
<dbReference type="PROSITE" id="PS50056">
    <property type="entry name" value="TYR_PHOSPHATASE_2"/>
    <property type="match status" value="1"/>
</dbReference>
<dbReference type="InterPro" id="IPR020422">
    <property type="entry name" value="TYR_PHOSPHATASE_DUAL_dom"/>
</dbReference>
<name>A0A383UVU7_BLUHO</name>
<dbReference type="GO" id="GO:0140096">
    <property type="term" value="F:catalytic activity, acting on a protein"/>
    <property type="evidence" value="ECO:0007669"/>
    <property type="project" value="UniProtKB-ARBA"/>
</dbReference>
<reference evidence="3 4" key="1">
    <citation type="submission" date="2017-11" db="EMBL/GenBank/DDBJ databases">
        <authorList>
            <person name="Kracher B."/>
        </authorList>
    </citation>
    <scope>NUCLEOTIDE SEQUENCE [LARGE SCALE GENOMIC DNA]</scope>
    <source>
        <strain evidence="3 4">RACE1</strain>
    </source>
</reference>
<dbReference type="Proteomes" id="UP000275772">
    <property type="component" value="Unassembled WGS sequence"/>
</dbReference>